<dbReference type="GO" id="GO:0016301">
    <property type="term" value="F:kinase activity"/>
    <property type="evidence" value="ECO:0007669"/>
    <property type="project" value="UniProtKB-KW"/>
</dbReference>
<feature type="domain" description="7,8-dihydro-6-hydroxymethylpterin-pyrophosphokinase" evidence="13">
    <location>
        <begin position="13"/>
        <end position="141"/>
    </location>
</feature>
<sequence length="142" mass="16519">MQKESTTEQHKVYLGLGSNLGNRKAIMREAIEKINEKVGAVVRQSSFYETAPWGYESPNKFINACIRIDSPLAPHDLLETTQKIEHELGRVHKTSLNRYEDRIIDIDILLYDNLEISEPDLQIPHPLMYKRDFVMRPLKEIL</sequence>
<reference evidence="14 15" key="1">
    <citation type="submission" date="2011-12" db="EMBL/GenBank/DDBJ databases">
        <title>The Genome Sequence of Prevotella micans F0438.</title>
        <authorList>
            <consortium name="The Broad Institute Genome Sequencing Platform"/>
            <person name="Earl A."/>
            <person name="Ward D."/>
            <person name="Feldgarden M."/>
            <person name="Gevers D."/>
            <person name="Izard J."/>
            <person name="Baranova O.V."/>
            <person name="Blanton J.M."/>
            <person name="Wade W.G."/>
            <person name="Dewhirst F.E."/>
            <person name="Young S.K."/>
            <person name="Zeng Q."/>
            <person name="Gargeya S."/>
            <person name="Fitzgerald M."/>
            <person name="Haas B."/>
            <person name="Abouelleil A."/>
            <person name="Alvarado L."/>
            <person name="Arachchi H.M."/>
            <person name="Berlin A."/>
            <person name="Chapman S.B."/>
            <person name="Gearin G."/>
            <person name="Goldberg J."/>
            <person name="Griggs A."/>
            <person name="Gujja S."/>
            <person name="Hansen M."/>
            <person name="Heiman D."/>
            <person name="Howarth C."/>
            <person name="Larimer J."/>
            <person name="Lui A."/>
            <person name="MacDonald P.J.P."/>
            <person name="McCowen C."/>
            <person name="Montmayeur A."/>
            <person name="Murphy C."/>
            <person name="Neiman D."/>
            <person name="Pearson M."/>
            <person name="Priest M."/>
            <person name="Roberts A."/>
            <person name="Saif S."/>
            <person name="Shea T."/>
            <person name="Sisk P."/>
            <person name="Stolte C."/>
            <person name="Sykes S."/>
            <person name="Wortman J."/>
            <person name="Nusbaum C."/>
            <person name="Birren B."/>
        </authorList>
    </citation>
    <scope>NUCLEOTIDE SEQUENCE [LARGE SCALE GENOMIC DNA]</scope>
    <source>
        <strain evidence="14 15">F0438</strain>
    </source>
</reference>
<dbReference type="SUPFAM" id="SSF55083">
    <property type="entry name" value="6-hydroxymethyl-7,8-dihydropterin pyrophosphokinase, HPPK"/>
    <property type="match status" value="1"/>
</dbReference>
<evidence type="ECO:0000313" key="15">
    <source>
        <dbReference type="Proteomes" id="UP000016023"/>
    </source>
</evidence>
<dbReference type="Gene3D" id="3.30.70.560">
    <property type="entry name" value="7,8-Dihydro-6-hydroxymethylpterin-pyrophosphokinase HPPK"/>
    <property type="match status" value="1"/>
</dbReference>
<keyword evidence="9" id="KW-0289">Folate biosynthesis</keyword>
<evidence type="ECO:0000256" key="1">
    <source>
        <dbReference type="ARBA" id="ARBA00005051"/>
    </source>
</evidence>
<keyword evidence="6" id="KW-0547">Nucleotide-binding</keyword>
<dbReference type="AlphaFoldDB" id="H1Q2M6"/>
<dbReference type="PANTHER" id="PTHR43071:SF1">
    <property type="entry name" value="2-AMINO-4-HYDROXY-6-HYDROXYMETHYLDIHYDROPTERIDINE PYROPHOSPHOKINASE"/>
    <property type="match status" value="1"/>
</dbReference>
<evidence type="ECO:0000256" key="4">
    <source>
        <dbReference type="ARBA" id="ARBA00016218"/>
    </source>
</evidence>
<proteinExistence type="inferred from homology"/>
<accession>H1Q2M6</accession>
<dbReference type="EMBL" id="AGWK01000034">
    <property type="protein sequence ID" value="EHO70309.1"/>
    <property type="molecule type" value="Genomic_DNA"/>
</dbReference>
<dbReference type="Pfam" id="PF01288">
    <property type="entry name" value="HPPK"/>
    <property type="match status" value="1"/>
</dbReference>
<comment type="similarity">
    <text evidence="2">Belongs to the HPPK family.</text>
</comment>
<dbReference type="eggNOG" id="COG0801">
    <property type="taxonomic scope" value="Bacteria"/>
</dbReference>
<protein>
    <recommendedName>
        <fullName evidence="4">2-amino-4-hydroxy-6-hydroxymethyldihydropteridine pyrophosphokinase</fullName>
        <ecNumber evidence="3">2.7.6.3</ecNumber>
    </recommendedName>
    <alternativeName>
        <fullName evidence="11">6-hydroxymethyl-7,8-dihydropterin pyrophosphokinase</fullName>
    </alternativeName>
    <alternativeName>
        <fullName evidence="12">7,8-dihydro-6-hydroxymethylpterin-pyrophosphokinase</fullName>
    </alternativeName>
</protein>
<dbReference type="GO" id="GO:0046656">
    <property type="term" value="P:folic acid biosynthetic process"/>
    <property type="evidence" value="ECO:0007669"/>
    <property type="project" value="UniProtKB-KW"/>
</dbReference>
<keyword evidence="15" id="KW-1185">Reference proteome</keyword>
<dbReference type="CDD" id="cd00483">
    <property type="entry name" value="HPPK"/>
    <property type="match status" value="1"/>
</dbReference>
<keyword evidence="8" id="KW-0067">ATP-binding</keyword>
<gene>
    <name evidence="14" type="ORF">HMPREF9140_01164</name>
</gene>
<evidence type="ECO:0000313" key="14">
    <source>
        <dbReference type="EMBL" id="EHO70309.1"/>
    </source>
</evidence>
<evidence type="ECO:0000256" key="7">
    <source>
        <dbReference type="ARBA" id="ARBA00022777"/>
    </source>
</evidence>
<comment type="pathway">
    <text evidence="1">Cofactor biosynthesis; tetrahydrofolate biosynthesis; 2-amino-4-hydroxy-6-hydroxymethyl-7,8-dihydropteridine diphosphate from 7,8-dihydroneopterin triphosphate: step 4/4.</text>
</comment>
<dbReference type="EC" id="2.7.6.3" evidence="3"/>
<evidence type="ECO:0000256" key="11">
    <source>
        <dbReference type="ARBA" id="ARBA00029766"/>
    </source>
</evidence>
<dbReference type="STRING" id="883158.HMPREF9140_01164"/>
<evidence type="ECO:0000256" key="10">
    <source>
        <dbReference type="ARBA" id="ARBA00029409"/>
    </source>
</evidence>
<evidence type="ECO:0000256" key="6">
    <source>
        <dbReference type="ARBA" id="ARBA00022741"/>
    </source>
</evidence>
<dbReference type="RefSeq" id="WP_006952467.1">
    <property type="nucleotide sequence ID" value="NZ_JH594522.1"/>
</dbReference>
<organism evidence="14 15">
    <name type="scientific">Prevotella micans F0438</name>
    <dbReference type="NCBI Taxonomy" id="883158"/>
    <lineage>
        <taxon>Bacteria</taxon>
        <taxon>Pseudomonadati</taxon>
        <taxon>Bacteroidota</taxon>
        <taxon>Bacteroidia</taxon>
        <taxon>Bacteroidales</taxon>
        <taxon>Prevotellaceae</taxon>
        <taxon>Prevotella</taxon>
    </lineage>
</organism>
<dbReference type="UniPathway" id="UPA00077">
    <property type="reaction ID" value="UER00155"/>
</dbReference>
<evidence type="ECO:0000256" key="8">
    <source>
        <dbReference type="ARBA" id="ARBA00022840"/>
    </source>
</evidence>
<dbReference type="GO" id="GO:0005524">
    <property type="term" value="F:ATP binding"/>
    <property type="evidence" value="ECO:0007669"/>
    <property type="project" value="UniProtKB-KW"/>
</dbReference>
<dbReference type="HOGENOM" id="CLU_097916_1_2_10"/>
<evidence type="ECO:0000256" key="5">
    <source>
        <dbReference type="ARBA" id="ARBA00022679"/>
    </source>
</evidence>
<comment type="caution">
    <text evidence="14">The sequence shown here is derived from an EMBL/GenBank/DDBJ whole genome shotgun (WGS) entry which is preliminary data.</text>
</comment>
<evidence type="ECO:0000256" key="12">
    <source>
        <dbReference type="ARBA" id="ARBA00033413"/>
    </source>
</evidence>
<keyword evidence="5" id="KW-0808">Transferase</keyword>
<dbReference type="Proteomes" id="UP000016023">
    <property type="component" value="Unassembled WGS sequence"/>
</dbReference>
<dbReference type="NCBIfam" id="TIGR01498">
    <property type="entry name" value="folK"/>
    <property type="match status" value="1"/>
</dbReference>
<comment type="function">
    <text evidence="10">Catalyzes the transfer of pyrophosphate from adenosine triphosphate (ATP) to 6-hydroxymethyl-7,8-dihydropterin, an enzymatic step in folate biosynthesis pathway.</text>
</comment>
<evidence type="ECO:0000259" key="13">
    <source>
        <dbReference type="Pfam" id="PF01288"/>
    </source>
</evidence>
<dbReference type="PATRIC" id="fig|883158.3.peg.1172"/>
<evidence type="ECO:0000256" key="2">
    <source>
        <dbReference type="ARBA" id="ARBA00005810"/>
    </source>
</evidence>
<dbReference type="GO" id="GO:0003848">
    <property type="term" value="F:2-amino-4-hydroxy-6-hydroxymethyldihydropteridine diphosphokinase activity"/>
    <property type="evidence" value="ECO:0007669"/>
    <property type="project" value="UniProtKB-EC"/>
</dbReference>
<dbReference type="InterPro" id="IPR000550">
    <property type="entry name" value="Hppk"/>
</dbReference>
<dbReference type="InterPro" id="IPR035907">
    <property type="entry name" value="Hppk_sf"/>
</dbReference>
<dbReference type="GO" id="GO:0046654">
    <property type="term" value="P:tetrahydrofolate biosynthetic process"/>
    <property type="evidence" value="ECO:0007669"/>
    <property type="project" value="UniProtKB-UniPathway"/>
</dbReference>
<dbReference type="PANTHER" id="PTHR43071">
    <property type="entry name" value="2-AMINO-4-HYDROXY-6-HYDROXYMETHYLDIHYDROPTERIDINE PYROPHOSPHOKINASE"/>
    <property type="match status" value="1"/>
</dbReference>
<name>H1Q2M6_9BACT</name>
<keyword evidence="7 14" id="KW-0418">Kinase</keyword>
<evidence type="ECO:0000256" key="3">
    <source>
        <dbReference type="ARBA" id="ARBA00013253"/>
    </source>
</evidence>
<evidence type="ECO:0000256" key="9">
    <source>
        <dbReference type="ARBA" id="ARBA00022909"/>
    </source>
</evidence>